<protein>
    <recommendedName>
        <fullName evidence="3">Immunoglobulin V-set domain-containing protein</fullName>
    </recommendedName>
</protein>
<reference evidence="1 2" key="1">
    <citation type="submission" date="2020-03" db="EMBL/GenBank/DDBJ databases">
        <title>Dissostichus mawsoni Genome sequencing and assembly.</title>
        <authorList>
            <person name="Park H."/>
        </authorList>
    </citation>
    <scope>NUCLEOTIDE SEQUENCE [LARGE SCALE GENOMIC DNA]</scope>
    <source>
        <strain evidence="1">DM0001</strain>
        <tissue evidence="1">Muscle</tissue>
    </source>
</reference>
<organism evidence="1 2">
    <name type="scientific">Dissostichus mawsoni</name>
    <name type="common">Antarctic cod</name>
    <dbReference type="NCBI Taxonomy" id="36200"/>
    <lineage>
        <taxon>Eukaryota</taxon>
        <taxon>Metazoa</taxon>
        <taxon>Chordata</taxon>
        <taxon>Craniata</taxon>
        <taxon>Vertebrata</taxon>
        <taxon>Euteleostomi</taxon>
        <taxon>Actinopterygii</taxon>
        <taxon>Neopterygii</taxon>
        <taxon>Teleostei</taxon>
        <taxon>Neoteleostei</taxon>
        <taxon>Acanthomorphata</taxon>
        <taxon>Eupercaria</taxon>
        <taxon>Perciformes</taxon>
        <taxon>Notothenioidei</taxon>
        <taxon>Nototheniidae</taxon>
        <taxon>Dissostichus</taxon>
    </lineage>
</organism>
<evidence type="ECO:0008006" key="3">
    <source>
        <dbReference type="Google" id="ProtNLM"/>
    </source>
</evidence>
<keyword evidence="2" id="KW-1185">Reference proteome</keyword>
<evidence type="ECO:0000313" key="1">
    <source>
        <dbReference type="EMBL" id="KAF3855719.1"/>
    </source>
</evidence>
<proteinExistence type="predicted"/>
<dbReference type="SUPFAM" id="SSF48726">
    <property type="entry name" value="Immunoglobulin"/>
    <property type="match status" value="1"/>
</dbReference>
<dbReference type="Gene3D" id="2.60.40.10">
    <property type="entry name" value="Immunoglobulins"/>
    <property type="match status" value="1"/>
</dbReference>
<dbReference type="AlphaFoldDB" id="A0A7J5Z3R5"/>
<dbReference type="OrthoDB" id="8959642at2759"/>
<evidence type="ECO:0000313" key="2">
    <source>
        <dbReference type="Proteomes" id="UP000518266"/>
    </source>
</evidence>
<dbReference type="InterPro" id="IPR036179">
    <property type="entry name" value="Ig-like_dom_sf"/>
</dbReference>
<dbReference type="InterPro" id="IPR013783">
    <property type="entry name" value="Ig-like_fold"/>
</dbReference>
<accession>A0A7J5Z3R5</accession>
<name>A0A7J5Z3R5_DISMA</name>
<dbReference type="Proteomes" id="UP000518266">
    <property type="component" value="Unassembled WGS sequence"/>
</dbReference>
<gene>
    <name evidence="1" type="ORF">F7725_016442</name>
</gene>
<sequence>MYGETKADFTCTMIQKIKNSNEGHNNILHVLLSILFVAADCKDPFNQTAYRTAKTSIRCDEGNKEDSRFKFFCKVNGPICEDILSTKSTLRSNGMFTLTETESGFTVSISNVSPQHAGVYWCGVE</sequence>
<dbReference type="EMBL" id="JAAKFY010000006">
    <property type="protein sequence ID" value="KAF3855719.1"/>
    <property type="molecule type" value="Genomic_DNA"/>
</dbReference>
<comment type="caution">
    <text evidence="1">The sequence shown here is derived from an EMBL/GenBank/DDBJ whole genome shotgun (WGS) entry which is preliminary data.</text>
</comment>